<dbReference type="PANTHER" id="PTHR43514">
    <property type="entry name" value="ABC TRANSPORTER I FAMILY MEMBER 10"/>
    <property type="match status" value="1"/>
</dbReference>
<accession>T1B6U7</accession>
<gene>
    <name evidence="2" type="ORF">B1B_06668</name>
</gene>
<dbReference type="Gene3D" id="3.40.50.300">
    <property type="entry name" value="P-loop containing nucleotide triphosphate hydrolases"/>
    <property type="match status" value="1"/>
</dbReference>
<dbReference type="InterPro" id="IPR027417">
    <property type="entry name" value="P-loop_NTPase"/>
</dbReference>
<name>T1B6U7_9ZZZZ</name>
<protein>
    <submittedName>
        <fullName evidence="2">ABC-type molybdate transporter, ATPase component</fullName>
    </submittedName>
</protein>
<dbReference type="AlphaFoldDB" id="T1B6U7"/>
<dbReference type="SUPFAM" id="SSF52540">
    <property type="entry name" value="P-loop containing nucleoside triphosphate hydrolases"/>
    <property type="match status" value="1"/>
</dbReference>
<dbReference type="PANTHER" id="PTHR43514:SF4">
    <property type="entry name" value="ABC TRANSPORTER I FAMILY MEMBER 10"/>
    <property type="match status" value="1"/>
</dbReference>
<dbReference type="GO" id="GO:0016887">
    <property type="term" value="F:ATP hydrolysis activity"/>
    <property type="evidence" value="ECO:0007669"/>
    <property type="project" value="InterPro"/>
</dbReference>
<dbReference type="Pfam" id="PF00005">
    <property type="entry name" value="ABC_tran"/>
    <property type="match status" value="1"/>
</dbReference>
<sequence length="74" mass="8401">MDIFHDLVRNMDLENLLQRKAGQLSGGQAQRVAVARAIVSAPSLLLMDEPLSMQDQSSRIWILSRLDDLMRDYS</sequence>
<organism evidence="2">
    <name type="scientific">mine drainage metagenome</name>
    <dbReference type="NCBI Taxonomy" id="410659"/>
    <lineage>
        <taxon>unclassified sequences</taxon>
        <taxon>metagenomes</taxon>
        <taxon>ecological metagenomes</taxon>
    </lineage>
</organism>
<feature type="non-terminal residue" evidence="2">
    <location>
        <position position="74"/>
    </location>
</feature>
<reference evidence="2" key="2">
    <citation type="journal article" date="2014" name="ISME J.">
        <title>Microbial stratification in low pH oxic and suboxic macroscopic growths along an acid mine drainage.</title>
        <authorList>
            <person name="Mendez-Garcia C."/>
            <person name="Mesa V."/>
            <person name="Sprenger R.R."/>
            <person name="Richter M."/>
            <person name="Diez M.S."/>
            <person name="Solano J."/>
            <person name="Bargiela R."/>
            <person name="Golyshina O.V."/>
            <person name="Manteca A."/>
            <person name="Ramos J.L."/>
            <person name="Gallego J.R."/>
            <person name="Llorente I."/>
            <person name="Martins Dos Santos V.A."/>
            <person name="Jensen O.N."/>
            <person name="Pelaez A.I."/>
            <person name="Sanchez J."/>
            <person name="Ferrer M."/>
        </authorList>
    </citation>
    <scope>NUCLEOTIDE SEQUENCE</scope>
</reference>
<reference evidence="2" key="1">
    <citation type="submission" date="2013-08" db="EMBL/GenBank/DDBJ databases">
        <authorList>
            <person name="Mendez C."/>
            <person name="Richter M."/>
            <person name="Ferrer M."/>
            <person name="Sanchez J."/>
        </authorList>
    </citation>
    <scope>NUCLEOTIDE SEQUENCE</scope>
</reference>
<dbReference type="InterPro" id="IPR003439">
    <property type="entry name" value="ABC_transporter-like_ATP-bd"/>
</dbReference>
<dbReference type="InterPro" id="IPR050334">
    <property type="entry name" value="Molybdenum_import_ModC"/>
</dbReference>
<dbReference type="GO" id="GO:0005524">
    <property type="term" value="F:ATP binding"/>
    <property type="evidence" value="ECO:0007669"/>
    <property type="project" value="InterPro"/>
</dbReference>
<comment type="caution">
    <text evidence="2">The sequence shown here is derived from an EMBL/GenBank/DDBJ whole genome shotgun (WGS) entry which is preliminary data.</text>
</comment>
<proteinExistence type="predicted"/>
<evidence type="ECO:0000259" key="1">
    <source>
        <dbReference type="Pfam" id="PF00005"/>
    </source>
</evidence>
<feature type="domain" description="ABC transporter" evidence="1">
    <location>
        <begin position="5"/>
        <end position="51"/>
    </location>
</feature>
<dbReference type="EMBL" id="AUZY01004224">
    <property type="protein sequence ID" value="EQD64198.1"/>
    <property type="molecule type" value="Genomic_DNA"/>
</dbReference>
<evidence type="ECO:0000313" key="2">
    <source>
        <dbReference type="EMBL" id="EQD64198.1"/>
    </source>
</evidence>